<reference evidence="11" key="1">
    <citation type="submission" date="2021-01" db="EMBL/GenBank/DDBJ databases">
        <authorList>
            <person name="Corre E."/>
            <person name="Pelletier E."/>
            <person name="Niang G."/>
            <person name="Scheremetjew M."/>
            <person name="Finn R."/>
            <person name="Kale V."/>
            <person name="Holt S."/>
            <person name="Cochrane G."/>
            <person name="Meng A."/>
            <person name="Brown T."/>
            <person name="Cohen L."/>
        </authorList>
    </citation>
    <scope>NUCLEOTIDE SEQUENCE</scope>
    <source>
        <strain evidence="11">CCMP722</strain>
    </source>
</reference>
<evidence type="ECO:0000256" key="3">
    <source>
        <dbReference type="ARBA" id="ARBA00013081"/>
    </source>
</evidence>
<accession>A0A7S0RVP7</accession>
<dbReference type="PROSITE" id="PS01032">
    <property type="entry name" value="PPM_1"/>
    <property type="match status" value="1"/>
</dbReference>
<dbReference type="SMART" id="SM00332">
    <property type="entry name" value="PP2Cc"/>
    <property type="match status" value="1"/>
</dbReference>
<evidence type="ECO:0000256" key="1">
    <source>
        <dbReference type="ARBA" id="ARBA00001936"/>
    </source>
</evidence>
<name>A0A7S0RVP7_9CHLO</name>
<protein>
    <recommendedName>
        <fullName evidence="3">protein-serine/threonine phosphatase</fullName>
        <ecNumber evidence="3">3.1.3.16</ecNumber>
    </recommendedName>
</protein>
<evidence type="ECO:0000256" key="8">
    <source>
        <dbReference type="ARBA" id="ARBA00023211"/>
    </source>
</evidence>
<keyword evidence="6" id="KW-0460">Magnesium</keyword>
<dbReference type="GO" id="GO:0046872">
    <property type="term" value="F:metal ion binding"/>
    <property type="evidence" value="ECO:0007669"/>
    <property type="project" value="UniProtKB-KW"/>
</dbReference>
<dbReference type="GO" id="GO:0004722">
    <property type="term" value="F:protein serine/threonine phosphatase activity"/>
    <property type="evidence" value="ECO:0007669"/>
    <property type="project" value="UniProtKB-EC"/>
</dbReference>
<evidence type="ECO:0000259" key="10">
    <source>
        <dbReference type="PROSITE" id="PS51746"/>
    </source>
</evidence>
<evidence type="ECO:0000313" key="11">
    <source>
        <dbReference type="EMBL" id="CAD8688131.1"/>
    </source>
</evidence>
<keyword evidence="7 9" id="KW-0904">Protein phosphatase</keyword>
<dbReference type="CDD" id="cd00143">
    <property type="entry name" value="PP2Cc"/>
    <property type="match status" value="1"/>
</dbReference>
<dbReference type="EMBL" id="HBFA01036958">
    <property type="protein sequence ID" value="CAD8688131.1"/>
    <property type="molecule type" value="Transcribed_RNA"/>
</dbReference>
<dbReference type="InterPro" id="IPR015655">
    <property type="entry name" value="PP2C"/>
</dbReference>
<evidence type="ECO:0000256" key="9">
    <source>
        <dbReference type="RuleBase" id="RU003465"/>
    </source>
</evidence>
<dbReference type="AlphaFoldDB" id="A0A7S0RVP7"/>
<keyword evidence="5 9" id="KW-0378">Hydrolase</keyword>
<dbReference type="InterPro" id="IPR036457">
    <property type="entry name" value="PPM-type-like_dom_sf"/>
</dbReference>
<dbReference type="PANTHER" id="PTHR47992">
    <property type="entry name" value="PROTEIN PHOSPHATASE"/>
    <property type="match status" value="1"/>
</dbReference>
<proteinExistence type="inferred from homology"/>
<sequence length="375" mass="41200">MAPEKKKSSGCTTGPCAPQGCLSCFNVFDDKENVDVATRKGGKTINDAHPCMDLDSRTVHEGKATMGEGSDAVVVRYAYICQKGYHPSKLNWICQDDCQVIDKYRGVDNQLFVGVFDGHGIVGEGDLAAQKAKNYLPIRFGEALDSSNGKVKVAFEKAFEATSDQMVKELLNESGSTAVAALFQGKNLYISNCGDTRAVLGQQIEGTHRLVPVELSSDHKAFRADERMRILRDHPNTEVLTFGMKDGRVPISDEFGSPEDPDVSADPPRIWVKGETYPGCSYTRSLGDAAAKKSGVLARPEVSVHKLSPTDKYMVMCTDGLTEFLTNEDIMGFCKKNDTPVDTCEELVQTAFNWFIDDDGWTDDITVVVAYFDWP</sequence>
<evidence type="ECO:0000256" key="7">
    <source>
        <dbReference type="ARBA" id="ARBA00022912"/>
    </source>
</evidence>
<dbReference type="InterPro" id="IPR001932">
    <property type="entry name" value="PPM-type_phosphatase-like_dom"/>
</dbReference>
<dbReference type="EC" id="3.1.3.16" evidence="3"/>
<comment type="cofactor">
    <cofactor evidence="1">
        <name>Mn(2+)</name>
        <dbReference type="ChEBI" id="CHEBI:29035"/>
    </cofactor>
</comment>
<dbReference type="Pfam" id="PF00481">
    <property type="entry name" value="PP2C"/>
    <property type="match status" value="1"/>
</dbReference>
<evidence type="ECO:0000256" key="6">
    <source>
        <dbReference type="ARBA" id="ARBA00022842"/>
    </source>
</evidence>
<dbReference type="SUPFAM" id="SSF81606">
    <property type="entry name" value="PP2C-like"/>
    <property type="match status" value="1"/>
</dbReference>
<keyword evidence="8" id="KW-0464">Manganese</keyword>
<dbReference type="Gene3D" id="3.60.40.10">
    <property type="entry name" value="PPM-type phosphatase domain"/>
    <property type="match status" value="1"/>
</dbReference>
<comment type="cofactor">
    <cofactor evidence="2">
        <name>Mg(2+)</name>
        <dbReference type="ChEBI" id="CHEBI:18420"/>
    </cofactor>
</comment>
<evidence type="ECO:0000256" key="2">
    <source>
        <dbReference type="ARBA" id="ARBA00001946"/>
    </source>
</evidence>
<evidence type="ECO:0000256" key="4">
    <source>
        <dbReference type="ARBA" id="ARBA00022723"/>
    </source>
</evidence>
<evidence type="ECO:0000256" key="5">
    <source>
        <dbReference type="ARBA" id="ARBA00022801"/>
    </source>
</evidence>
<feature type="domain" description="PPM-type phosphatase" evidence="10">
    <location>
        <begin position="76"/>
        <end position="372"/>
    </location>
</feature>
<dbReference type="PROSITE" id="PS51746">
    <property type="entry name" value="PPM_2"/>
    <property type="match status" value="1"/>
</dbReference>
<comment type="similarity">
    <text evidence="9">Belongs to the PP2C family.</text>
</comment>
<organism evidence="11">
    <name type="scientific">Pyramimonas obovata</name>
    <dbReference type="NCBI Taxonomy" id="1411642"/>
    <lineage>
        <taxon>Eukaryota</taxon>
        <taxon>Viridiplantae</taxon>
        <taxon>Chlorophyta</taxon>
        <taxon>Pyramimonadophyceae</taxon>
        <taxon>Pyramimonadales</taxon>
        <taxon>Pyramimonadaceae</taxon>
        <taxon>Pyramimonas</taxon>
        <taxon>Pyramimonas incertae sedis</taxon>
    </lineage>
</organism>
<gene>
    <name evidence="11" type="ORF">POBO1169_LOCUS18490</name>
</gene>
<dbReference type="InterPro" id="IPR000222">
    <property type="entry name" value="PP2C_BS"/>
</dbReference>
<keyword evidence="4" id="KW-0479">Metal-binding</keyword>